<sequence length="218" mass="24686">MTKHADKRSVHTDALETLGTIIGPEEKRDAIHIAVENVVAAGILRPGEDVGFLPDGTVSSKAAKLVGIVDPFLKDYVEKGQRFWLLVYPRQIKSLRHVWTHPDFPDEPQAVAQPVRVSRARTVPAPPPPPPPPPEPEPNPEPASGREWIEQFADRIGQTYDDLMAAADRWVQYNDYTYDNSEGYKGYWEEFQEFWTHWSLVTGRPKPEDDSSFFTCSC</sequence>
<evidence type="ECO:0000313" key="2">
    <source>
        <dbReference type="EMBL" id="AXQ68796.1"/>
    </source>
</evidence>
<evidence type="ECO:0000256" key="1">
    <source>
        <dbReference type="SAM" id="MobiDB-lite"/>
    </source>
</evidence>
<name>A0A385EAN3_9CAUD</name>
<proteinExistence type="predicted"/>
<reference evidence="2" key="2">
    <citation type="submission" date="2018-09" db="EMBL/GenBank/DDBJ databases">
        <title>Giant CbK-like Caulobacter bacteriophages have genetically divergent genomes.</title>
        <authorList>
            <person name="Wilson K."/>
            <person name="Ely B."/>
        </authorList>
    </citation>
    <scope>NUCLEOTIDE SEQUENCE [LARGE SCALE GENOMIC DNA]</scope>
</reference>
<keyword evidence="3" id="KW-1185">Reference proteome</keyword>
<reference evidence="2" key="1">
    <citation type="submission" date="2018-07" db="EMBL/GenBank/DDBJ databases">
        <authorList>
            <person name="Quirk P.G."/>
            <person name="Krulwich T.A."/>
        </authorList>
    </citation>
    <scope>NUCLEOTIDE SEQUENCE</scope>
</reference>
<evidence type="ECO:0000313" key="3">
    <source>
        <dbReference type="Proteomes" id="UP000259026"/>
    </source>
</evidence>
<protein>
    <submittedName>
        <fullName evidence="2">Uncharacterized protein</fullName>
    </submittedName>
</protein>
<dbReference type="Proteomes" id="UP000259026">
    <property type="component" value="Segment"/>
</dbReference>
<gene>
    <name evidence="2" type="ORF">CcrPW_gp257</name>
</gene>
<feature type="region of interest" description="Disordered" evidence="1">
    <location>
        <begin position="114"/>
        <end position="144"/>
    </location>
</feature>
<organism evidence="2 3">
    <name type="scientific">Caulobacter phage CcrPW</name>
    <dbReference type="NCBI Taxonomy" id="2283271"/>
    <lineage>
        <taxon>Viruses</taxon>
        <taxon>Duplodnaviria</taxon>
        <taxon>Heunggongvirae</taxon>
        <taxon>Uroviricota</taxon>
        <taxon>Caudoviricetes</taxon>
        <taxon>Jeanschmidtviridae</taxon>
        <taxon>Colossusvirus</taxon>
        <taxon>Colossusvirus PW</taxon>
    </lineage>
</organism>
<accession>A0A385EAN3</accession>
<dbReference type="EMBL" id="MH588545">
    <property type="protein sequence ID" value="AXQ68796.1"/>
    <property type="molecule type" value="Genomic_DNA"/>
</dbReference>
<feature type="compositionally biased region" description="Pro residues" evidence="1">
    <location>
        <begin position="124"/>
        <end position="141"/>
    </location>
</feature>